<keyword evidence="8" id="KW-1185">Reference proteome</keyword>
<feature type="transmembrane region" description="Helical" evidence="5">
    <location>
        <begin position="57"/>
        <end position="79"/>
    </location>
</feature>
<reference evidence="7 8" key="1">
    <citation type="submission" date="2020-06" db="EMBL/GenBank/DDBJ databases">
        <authorList>
            <person name="Li R."/>
            <person name="Bekaert M."/>
        </authorList>
    </citation>
    <scope>NUCLEOTIDE SEQUENCE [LARGE SCALE GENOMIC DNA]</scope>
    <source>
        <strain evidence="8">wild</strain>
    </source>
</reference>
<accession>A0A6J8BBM7</accession>
<feature type="transmembrane region" description="Helical" evidence="5">
    <location>
        <begin position="325"/>
        <end position="343"/>
    </location>
</feature>
<name>A0A6J8BBM7_MYTCO</name>
<dbReference type="Gene3D" id="1.20.1070.10">
    <property type="entry name" value="Rhodopsin 7-helix transmembrane proteins"/>
    <property type="match status" value="1"/>
</dbReference>
<dbReference type="InterPro" id="IPR000276">
    <property type="entry name" value="GPCR_Rhodpsn"/>
</dbReference>
<dbReference type="EMBL" id="CACVKT020002956">
    <property type="protein sequence ID" value="CAC5380976.1"/>
    <property type="molecule type" value="Genomic_DNA"/>
</dbReference>
<dbReference type="AlphaFoldDB" id="A0A6J8BBM7"/>
<dbReference type="InterPro" id="IPR053071">
    <property type="entry name" value="GPCR1-related_rcpt"/>
</dbReference>
<feature type="transmembrane region" description="Helical" evidence="5">
    <location>
        <begin position="145"/>
        <end position="165"/>
    </location>
</feature>
<evidence type="ECO:0000256" key="5">
    <source>
        <dbReference type="SAM" id="Phobius"/>
    </source>
</evidence>
<dbReference type="PANTHER" id="PTHR47023:SF1">
    <property type="entry name" value="SEX PEPTIDE RECEPTOR"/>
    <property type="match status" value="1"/>
</dbReference>
<dbReference type="PANTHER" id="PTHR47023">
    <property type="entry name" value="SEX PEPTIDE RECEPTOR"/>
    <property type="match status" value="1"/>
</dbReference>
<feature type="transmembrane region" description="Helical" evidence="5">
    <location>
        <begin position="205"/>
        <end position="236"/>
    </location>
</feature>
<dbReference type="PROSITE" id="PS50262">
    <property type="entry name" value="G_PROTEIN_RECEP_F1_2"/>
    <property type="match status" value="1"/>
</dbReference>
<evidence type="ECO:0000259" key="6">
    <source>
        <dbReference type="PROSITE" id="PS50262"/>
    </source>
</evidence>
<evidence type="ECO:0000256" key="3">
    <source>
        <dbReference type="ARBA" id="ARBA00022989"/>
    </source>
</evidence>
<comment type="subcellular location">
    <subcellularLocation>
        <location evidence="1">Membrane</location>
    </subcellularLocation>
</comment>
<feature type="transmembrane region" description="Helical" evidence="5">
    <location>
        <begin position="23"/>
        <end position="45"/>
    </location>
</feature>
<keyword evidence="3 5" id="KW-1133">Transmembrane helix</keyword>
<organism evidence="7 8">
    <name type="scientific">Mytilus coruscus</name>
    <name type="common">Sea mussel</name>
    <dbReference type="NCBI Taxonomy" id="42192"/>
    <lineage>
        <taxon>Eukaryota</taxon>
        <taxon>Metazoa</taxon>
        <taxon>Spiralia</taxon>
        <taxon>Lophotrochozoa</taxon>
        <taxon>Mollusca</taxon>
        <taxon>Bivalvia</taxon>
        <taxon>Autobranchia</taxon>
        <taxon>Pteriomorphia</taxon>
        <taxon>Mytilida</taxon>
        <taxon>Mytiloidea</taxon>
        <taxon>Mytilidae</taxon>
        <taxon>Mytilinae</taxon>
        <taxon>Mytilus</taxon>
    </lineage>
</organism>
<evidence type="ECO:0000313" key="7">
    <source>
        <dbReference type="EMBL" id="CAC5380976.1"/>
    </source>
</evidence>
<evidence type="ECO:0000313" key="8">
    <source>
        <dbReference type="Proteomes" id="UP000507470"/>
    </source>
</evidence>
<sequence>MGKGILSEVREYHYSWTRIIDCYVVPIAAVIVVITSAFVIVIYCKEYRTSKNKIRKVASLIYSVIGLSNIAAILPTAILHTYAFTYGNIKMFVPLNLCWTWFFVHEFTKVPHCASILFVTLLSLQRYQIIKHPFAGSQKWTVSKTISKIIIALIVSTLISIIPFIGSELVPYQVECEENVTGINCNYTTCHAHFANWLGSYGMEAAIFVMILKFATVILPSCLIILYCDISLIIYLKMITKVHHVMTNASKKVIHHVVKDSYKSVSNKYDRHERHPQILLILILSSVVFIVEIPYAVLMCFQIYYWTLPSHESFTFYRIGPVRNTIDLSVVLSYPALFLGSCITSKRFRFMFRNLFKLKREIFI</sequence>
<feature type="transmembrane region" description="Helical" evidence="5">
    <location>
        <begin position="99"/>
        <end position="124"/>
    </location>
</feature>
<evidence type="ECO:0000256" key="4">
    <source>
        <dbReference type="ARBA" id="ARBA00023136"/>
    </source>
</evidence>
<feature type="transmembrane region" description="Helical" evidence="5">
    <location>
        <begin position="278"/>
        <end position="305"/>
    </location>
</feature>
<keyword evidence="4 5" id="KW-0472">Membrane</keyword>
<dbReference type="InterPro" id="IPR017452">
    <property type="entry name" value="GPCR_Rhodpsn_7TM"/>
</dbReference>
<proteinExistence type="predicted"/>
<protein>
    <recommendedName>
        <fullName evidence="6">G-protein coupled receptors family 1 profile domain-containing protein</fullName>
    </recommendedName>
</protein>
<dbReference type="Pfam" id="PF00001">
    <property type="entry name" value="7tm_1"/>
    <property type="match status" value="1"/>
</dbReference>
<keyword evidence="2 5" id="KW-0812">Transmembrane</keyword>
<dbReference type="Proteomes" id="UP000507470">
    <property type="component" value="Unassembled WGS sequence"/>
</dbReference>
<feature type="domain" description="G-protein coupled receptors family 1 profile" evidence="6">
    <location>
        <begin position="35"/>
        <end position="338"/>
    </location>
</feature>
<dbReference type="GO" id="GO:0016020">
    <property type="term" value="C:membrane"/>
    <property type="evidence" value="ECO:0007669"/>
    <property type="project" value="UniProtKB-SubCell"/>
</dbReference>
<evidence type="ECO:0000256" key="1">
    <source>
        <dbReference type="ARBA" id="ARBA00004370"/>
    </source>
</evidence>
<dbReference type="OrthoDB" id="6096053at2759"/>
<dbReference type="GO" id="GO:0004930">
    <property type="term" value="F:G protein-coupled receptor activity"/>
    <property type="evidence" value="ECO:0007669"/>
    <property type="project" value="InterPro"/>
</dbReference>
<gene>
    <name evidence="7" type="ORF">MCOR_16895</name>
</gene>
<evidence type="ECO:0000256" key="2">
    <source>
        <dbReference type="ARBA" id="ARBA00022692"/>
    </source>
</evidence>
<dbReference type="SUPFAM" id="SSF81321">
    <property type="entry name" value="Family A G protein-coupled receptor-like"/>
    <property type="match status" value="1"/>
</dbReference>